<keyword evidence="1" id="KW-0472">Membrane</keyword>
<sequence>MRRGSLWVWISLRLHHKPDISCWSSAVAHHDKTRLQLHHIGFYGLAFSTLAADAMLHLMPQFLGLHSHGPGEDHGHSHEGGYFEPYAQLMLGVFFTIYGLFLFESIMCAFNKTDHSTASALQNYHNGVISSGMLPRIAEKNKSSNSSQVTETSL</sequence>
<gene>
    <name evidence="2" type="primary">Slc39a12</name>
    <name evidence="2" type="ORF">CEXT_488131</name>
</gene>
<dbReference type="GO" id="GO:0071578">
    <property type="term" value="P:zinc ion import across plasma membrane"/>
    <property type="evidence" value="ECO:0007669"/>
    <property type="project" value="TreeGrafter"/>
</dbReference>
<evidence type="ECO:0000256" key="1">
    <source>
        <dbReference type="SAM" id="Phobius"/>
    </source>
</evidence>
<dbReference type="GO" id="GO:0140410">
    <property type="term" value="F:monoatomic cation:bicarbonate symporter activity"/>
    <property type="evidence" value="ECO:0007669"/>
    <property type="project" value="TreeGrafter"/>
</dbReference>
<keyword evidence="1" id="KW-1133">Transmembrane helix</keyword>
<dbReference type="AlphaFoldDB" id="A0AAV4TD91"/>
<feature type="transmembrane region" description="Helical" evidence="1">
    <location>
        <begin position="40"/>
        <end position="59"/>
    </location>
</feature>
<proteinExistence type="predicted"/>
<keyword evidence="3" id="KW-1185">Reference proteome</keyword>
<protein>
    <submittedName>
        <fullName evidence="2">Zinc transporter ZIP12</fullName>
    </submittedName>
</protein>
<reference evidence="2 3" key="1">
    <citation type="submission" date="2021-06" db="EMBL/GenBank/DDBJ databases">
        <title>Caerostris extrusa draft genome.</title>
        <authorList>
            <person name="Kono N."/>
            <person name="Arakawa K."/>
        </authorList>
    </citation>
    <scope>NUCLEOTIDE SEQUENCE [LARGE SCALE GENOMIC DNA]</scope>
</reference>
<name>A0AAV4TD91_CAEEX</name>
<keyword evidence="1" id="KW-0812">Transmembrane</keyword>
<dbReference type="GO" id="GO:0005385">
    <property type="term" value="F:zinc ion transmembrane transporter activity"/>
    <property type="evidence" value="ECO:0007669"/>
    <property type="project" value="TreeGrafter"/>
</dbReference>
<accession>A0AAV4TD91</accession>
<evidence type="ECO:0000313" key="3">
    <source>
        <dbReference type="Proteomes" id="UP001054945"/>
    </source>
</evidence>
<feature type="transmembrane region" description="Helical" evidence="1">
    <location>
        <begin position="86"/>
        <end position="103"/>
    </location>
</feature>
<dbReference type="GO" id="GO:0005886">
    <property type="term" value="C:plasma membrane"/>
    <property type="evidence" value="ECO:0007669"/>
    <property type="project" value="TreeGrafter"/>
</dbReference>
<organism evidence="2 3">
    <name type="scientific">Caerostris extrusa</name>
    <name type="common">Bark spider</name>
    <name type="synonym">Caerostris bankana</name>
    <dbReference type="NCBI Taxonomy" id="172846"/>
    <lineage>
        <taxon>Eukaryota</taxon>
        <taxon>Metazoa</taxon>
        <taxon>Ecdysozoa</taxon>
        <taxon>Arthropoda</taxon>
        <taxon>Chelicerata</taxon>
        <taxon>Arachnida</taxon>
        <taxon>Araneae</taxon>
        <taxon>Araneomorphae</taxon>
        <taxon>Entelegynae</taxon>
        <taxon>Araneoidea</taxon>
        <taxon>Araneidae</taxon>
        <taxon>Caerostris</taxon>
    </lineage>
</organism>
<dbReference type="Proteomes" id="UP001054945">
    <property type="component" value="Unassembled WGS sequence"/>
</dbReference>
<dbReference type="InterPro" id="IPR050799">
    <property type="entry name" value="ZIP_Transporter"/>
</dbReference>
<dbReference type="PANTHER" id="PTHR12191:SF37">
    <property type="entry name" value="ZINC TRANSPORTER FOI"/>
    <property type="match status" value="1"/>
</dbReference>
<dbReference type="EMBL" id="BPLR01011076">
    <property type="protein sequence ID" value="GIY44050.1"/>
    <property type="molecule type" value="Genomic_DNA"/>
</dbReference>
<evidence type="ECO:0000313" key="2">
    <source>
        <dbReference type="EMBL" id="GIY44050.1"/>
    </source>
</evidence>
<comment type="caution">
    <text evidence="2">The sequence shown here is derived from an EMBL/GenBank/DDBJ whole genome shotgun (WGS) entry which is preliminary data.</text>
</comment>
<dbReference type="PANTHER" id="PTHR12191">
    <property type="entry name" value="SOLUTE CARRIER FAMILY 39"/>
    <property type="match status" value="1"/>
</dbReference>
<dbReference type="GO" id="GO:0030003">
    <property type="term" value="P:intracellular monoatomic cation homeostasis"/>
    <property type="evidence" value="ECO:0007669"/>
    <property type="project" value="TreeGrafter"/>
</dbReference>